<dbReference type="AlphaFoldDB" id="A0A4R6UWZ8"/>
<protein>
    <submittedName>
        <fullName evidence="1">Uncharacterized protein</fullName>
    </submittedName>
</protein>
<organism evidence="1 2">
    <name type="scientific">Actinorugispora endophytica</name>
    <dbReference type="NCBI Taxonomy" id="1605990"/>
    <lineage>
        <taxon>Bacteria</taxon>
        <taxon>Bacillati</taxon>
        <taxon>Actinomycetota</taxon>
        <taxon>Actinomycetes</taxon>
        <taxon>Streptosporangiales</taxon>
        <taxon>Nocardiopsidaceae</taxon>
        <taxon>Actinorugispora</taxon>
    </lineage>
</organism>
<dbReference type="Proteomes" id="UP000295281">
    <property type="component" value="Unassembled WGS sequence"/>
</dbReference>
<accession>A0A4R6UWZ8</accession>
<proteinExistence type="predicted"/>
<keyword evidence="2" id="KW-1185">Reference proteome</keyword>
<dbReference type="EMBL" id="SNYN01000009">
    <property type="protein sequence ID" value="TDQ51948.1"/>
    <property type="molecule type" value="Genomic_DNA"/>
</dbReference>
<comment type="caution">
    <text evidence="1">The sequence shown here is derived from an EMBL/GenBank/DDBJ whole genome shotgun (WGS) entry which is preliminary data.</text>
</comment>
<gene>
    <name evidence="1" type="ORF">EV190_10960</name>
</gene>
<sequence length="395" mass="42743">MRTRLSDLDRLREVWTGHQIRRPGHQWADNRVRLFRRHILELRALAGRAPVSSELADRLVARGWDAGDLLAPELREELRLEERALVAMAADCRAGRDLTPEYLDTLTRSLTGVDSTVPAGRFGDCLAAATAARTHPVIRAALVYLCSENALREAGGADAGLRHDPLPWAMASLVLMRANHPPLVADHRPLSSPSPGLDPQGRLVQIVELFVELEIAAMRGELSWAAGGGETGPGGCGEALARAVYRRLLDRLRQRAATLSMVLREIDPATTVRVTAGDLTDEGRHGDRMDSAAERALFVRGASWWVCLETGSADAELRLLLTLQEVGAPSTGVLAVTADARLETPDGSEDVLDLGCTDCVTLVSTDTADERWPAVAELADEVISRAVGRLTTVMA</sequence>
<name>A0A4R6UWZ8_9ACTN</name>
<evidence type="ECO:0000313" key="1">
    <source>
        <dbReference type="EMBL" id="TDQ51948.1"/>
    </source>
</evidence>
<reference evidence="1 2" key="1">
    <citation type="submission" date="2019-03" db="EMBL/GenBank/DDBJ databases">
        <title>Genomic Encyclopedia of Type Strains, Phase IV (KMG-IV): sequencing the most valuable type-strain genomes for metagenomic binning, comparative biology and taxonomic classification.</title>
        <authorList>
            <person name="Goeker M."/>
        </authorList>
    </citation>
    <scope>NUCLEOTIDE SEQUENCE [LARGE SCALE GENOMIC DNA]</scope>
    <source>
        <strain evidence="1 2">DSM 46770</strain>
    </source>
</reference>
<evidence type="ECO:0000313" key="2">
    <source>
        <dbReference type="Proteomes" id="UP000295281"/>
    </source>
</evidence>